<keyword evidence="3" id="KW-1185">Reference proteome</keyword>
<accession>A0A2G5SI49</accession>
<dbReference type="CDD" id="cd22150">
    <property type="entry name" value="F-box_CeFBXA-like"/>
    <property type="match status" value="1"/>
</dbReference>
<dbReference type="EMBL" id="PDUG01000007">
    <property type="protein sequence ID" value="PIC14785.1"/>
    <property type="molecule type" value="Genomic_DNA"/>
</dbReference>
<protein>
    <recommendedName>
        <fullName evidence="1">F-box domain-containing protein</fullName>
    </recommendedName>
</protein>
<evidence type="ECO:0000259" key="1">
    <source>
        <dbReference type="Pfam" id="PF00646"/>
    </source>
</evidence>
<name>A0A2G5SI49_9PELO</name>
<dbReference type="Proteomes" id="UP000230233">
    <property type="component" value="Unassembled WGS sequence"/>
</dbReference>
<dbReference type="InterPro" id="IPR001810">
    <property type="entry name" value="F-box_dom"/>
</dbReference>
<comment type="caution">
    <text evidence="2">The sequence shown here is derived from an EMBL/GenBank/DDBJ whole genome shotgun (WGS) entry which is preliminary data.</text>
</comment>
<reference evidence="3" key="1">
    <citation type="submission" date="2017-10" db="EMBL/GenBank/DDBJ databases">
        <title>Rapid genome shrinkage in a self-fertile nematode reveals novel sperm competition proteins.</title>
        <authorList>
            <person name="Yin D."/>
            <person name="Schwarz E.M."/>
            <person name="Thomas C.G."/>
            <person name="Felde R.L."/>
            <person name="Korf I.F."/>
            <person name="Cutter A.D."/>
            <person name="Schartner C.M."/>
            <person name="Ralston E.J."/>
            <person name="Meyer B.J."/>
            <person name="Haag E.S."/>
        </authorList>
    </citation>
    <scope>NUCLEOTIDE SEQUENCE [LARGE SCALE GENOMIC DNA]</scope>
    <source>
        <strain evidence="3">JU1422</strain>
    </source>
</reference>
<proteinExistence type="predicted"/>
<feature type="domain" description="F-box" evidence="1">
    <location>
        <begin position="5"/>
        <end position="46"/>
    </location>
</feature>
<dbReference type="Pfam" id="PF00646">
    <property type="entry name" value="F-box"/>
    <property type="match status" value="1"/>
</dbReference>
<evidence type="ECO:0000313" key="2">
    <source>
        <dbReference type="EMBL" id="PIC14785.1"/>
    </source>
</evidence>
<dbReference type="AlphaFoldDB" id="A0A2G5SI49"/>
<gene>
    <name evidence="2" type="ORF">B9Z55_026972</name>
</gene>
<dbReference type="OrthoDB" id="5905018at2759"/>
<evidence type="ECO:0000313" key="3">
    <source>
        <dbReference type="Proteomes" id="UP000230233"/>
    </source>
</evidence>
<organism evidence="2 3">
    <name type="scientific">Caenorhabditis nigoni</name>
    <dbReference type="NCBI Taxonomy" id="1611254"/>
    <lineage>
        <taxon>Eukaryota</taxon>
        <taxon>Metazoa</taxon>
        <taxon>Ecdysozoa</taxon>
        <taxon>Nematoda</taxon>
        <taxon>Chromadorea</taxon>
        <taxon>Rhabditida</taxon>
        <taxon>Rhabditina</taxon>
        <taxon>Rhabditomorpha</taxon>
        <taxon>Rhabditoidea</taxon>
        <taxon>Rhabditidae</taxon>
        <taxon>Peloderinae</taxon>
        <taxon>Caenorhabditis</taxon>
    </lineage>
</organism>
<sequence length="255" mass="29987">MPPTINDLPVDIFEKICSKLSGDYREKYRFILRNVCESFRRHVDSWTPKIEEISIVSNFGRITVEFASTENLYGHKNLTVDDLVSVLKFPNVKFEKLEIGEKSEEFLENFLLKMESLNLKIQVETVELNVSGREIDILKFCENPEVLKIDNSKKIPIEEIIKNFGRKIPKITLKYQKLNATEVTEIVKILLQYHNLEYCRLRGPFGNETFRRNILKSGAKKTDTYWILHFPIPDSMDFFEIQCQYHITIQKKTTQ</sequence>